<evidence type="ECO:0000256" key="7">
    <source>
        <dbReference type="ARBA" id="ARBA00022833"/>
    </source>
</evidence>
<keyword evidence="4" id="KW-0645">Protease</keyword>
<keyword evidence="9" id="KW-0482">Metalloprotease</keyword>
<keyword evidence="5 12" id="KW-0479">Metal-binding</keyword>
<dbReference type="InterPro" id="IPR027268">
    <property type="entry name" value="Peptidase_M4/M1_CTD_sf"/>
</dbReference>
<dbReference type="GO" id="GO:0006508">
    <property type="term" value="P:proteolysis"/>
    <property type="evidence" value="ECO:0007669"/>
    <property type="project" value="UniProtKB-KW"/>
</dbReference>
<keyword evidence="8" id="KW-0492">Microsome</keyword>
<proteinExistence type="inferred from homology"/>
<dbReference type="GO" id="GO:0008270">
    <property type="term" value="F:zinc ion binding"/>
    <property type="evidence" value="ECO:0007669"/>
    <property type="project" value="InterPro"/>
</dbReference>
<keyword evidence="18" id="KW-1185">Reference proteome</keyword>
<evidence type="ECO:0000256" key="3">
    <source>
        <dbReference type="ARBA" id="ARBA00022438"/>
    </source>
</evidence>
<dbReference type="GO" id="GO:0070006">
    <property type="term" value="F:metalloaminopeptidase activity"/>
    <property type="evidence" value="ECO:0007669"/>
    <property type="project" value="TreeGrafter"/>
</dbReference>
<keyword evidence="8" id="KW-0256">Endoplasmic reticulum</keyword>
<dbReference type="Gene3D" id="1.10.390.10">
    <property type="entry name" value="Neutral Protease Domain 2"/>
    <property type="match status" value="1"/>
</dbReference>
<evidence type="ECO:0000256" key="6">
    <source>
        <dbReference type="ARBA" id="ARBA00022801"/>
    </source>
</evidence>
<comment type="cofactor">
    <cofactor evidence="12">
        <name>Zn(2+)</name>
        <dbReference type="ChEBI" id="CHEBI:29105"/>
    </cofactor>
    <text evidence="12">Binds 1 zinc ion per subunit.</text>
</comment>
<dbReference type="InterPro" id="IPR050344">
    <property type="entry name" value="Peptidase_M1_aminopeptidases"/>
</dbReference>
<dbReference type="OMA" id="DRVNEQH"/>
<evidence type="ECO:0000259" key="15">
    <source>
        <dbReference type="Pfam" id="PF11838"/>
    </source>
</evidence>
<dbReference type="InterPro" id="IPR024571">
    <property type="entry name" value="ERAP1-like_C_dom"/>
</dbReference>
<dbReference type="Pfam" id="PF17900">
    <property type="entry name" value="Peptidase_M1_N"/>
    <property type="match status" value="1"/>
</dbReference>
<dbReference type="FunFam" id="1.10.390.10:FF:000033">
    <property type="entry name" value="Endoplasmic reticulum aminopeptidase 1b"/>
    <property type="match status" value="1"/>
</dbReference>
<dbReference type="InterPro" id="IPR042097">
    <property type="entry name" value="Aminopeptidase_N-like_N_sf"/>
</dbReference>
<dbReference type="Pfam" id="PF11838">
    <property type="entry name" value="ERAP1_C"/>
    <property type="match status" value="1"/>
</dbReference>
<protein>
    <recommendedName>
        <fullName evidence="10">Alpha-aminoacylpeptide hydrolase</fullName>
    </recommendedName>
</protein>
<feature type="binding site" evidence="12">
    <location>
        <position position="328"/>
    </location>
    <ligand>
        <name>Zn(2+)</name>
        <dbReference type="ChEBI" id="CHEBI:29105"/>
        <note>catalytic</note>
    </ligand>
</feature>
<dbReference type="SUPFAM" id="SSF63737">
    <property type="entry name" value="Leukotriene A4 hydrolase N-terminal domain"/>
    <property type="match status" value="1"/>
</dbReference>
<reference evidence="17" key="1">
    <citation type="submission" date="2021-01" db="UniProtKB">
        <authorList>
            <consortium name="EnsemblPlants"/>
        </authorList>
    </citation>
    <scope>IDENTIFICATION</scope>
</reference>
<evidence type="ECO:0000313" key="17">
    <source>
        <dbReference type="EnsemblPlants" id="Kaladp0102s0165.1.v1.1"/>
    </source>
</evidence>
<keyword evidence="3" id="KW-0031">Aminopeptidase</keyword>
<evidence type="ECO:0000256" key="5">
    <source>
        <dbReference type="ARBA" id="ARBA00022723"/>
    </source>
</evidence>
<evidence type="ECO:0000256" key="4">
    <source>
        <dbReference type="ARBA" id="ARBA00022670"/>
    </source>
</evidence>
<feature type="domain" description="ERAP1-like C-terminal" evidence="15">
    <location>
        <begin position="382"/>
        <end position="455"/>
    </location>
</feature>
<dbReference type="FunFam" id="2.60.40.1730:FF:000009">
    <property type="entry name" value="Aminopeptidase"/>
    <property type="match status" value="1"/>
</dbReference>
<evidence type="ECO:0000256" key="8">
    <source>
        <dbReference type="ARBA" id="ARBA00022848"/>
    </source>
</evidence>
<comment type="similarity">
    <text evidence="2">Belongs to the peptidase M1 family.</text>
</comment>
<dbReference type="Gramene" id="Kaladp0102s0165.1.v1.1">
    <property type="protein sequence ID" value="Kaladp0102s0165.1.v1.1"/>
    <property type="gene ID" value="Kaladp0102s0165.v1.1"/>
</dbReference>
<feature type="site" description="Transition state stabilizer" evidence="13">
    <location>
        <position position="351"/>
    </location>
</feature>
<evidence type="ECO:0000256" key="13">
    <source>
        <dbReference type="PIRSR" id="PIRSR634016-4"/>
    </source>
</evidence>
<sequence length="483" mass="54263">MDQFCGQARLPKFAVPIRYDLDLKPDLDACTFSGSVRIDLDIVSDTSFIVLNAADLTIAPASVLFTTVHKVLEPRDVQLMEDDEILVLGFSDNLPIGRGVLSIDFEGCLDDDLKGFYRSEYEVNGETRIMAVTQFEPADARRCFPCWDEPAFKATFKITLDVPSDLTALSNMPIVQEMSSGHLKTISYQESPIMSTYLVAIVTGLFDFVEDHTSDGTRVRVYCPVGKADQGKFALGVAVKTLGLYKEYFGVPYSLPKLDMVAIPDFAAGAMENYGLVTYRDTELLFDENHSAASNKQNVSISVTHELAHQWFGNLVTMEWWTDLWLNEGFATWIPIHNTSEIEGIFDGITYDKGAAVLRMLQTYLGPRVFQVSGKNAFVQVYNLRPQGRETAWLWLQDNWDSILKIFDDGLFALFCPDSLSQFASVEKASEVRAFFASRTLPSFADMLEESIQQILKNSRWVHNIQKEKNLAEVVQQLSQGNC</sequence>
<accession>A0A7N1A587</accession>
<feature type="active site" description="Proton acceptor" evidence="11">
    <location>
        <position position="306"/>
    </location>
</feature>
<dbReference type="Gene3D" id="2.60.40.1730">
    <property type="entry name" value="tricorn interacting facor f3 domain"/>
    <property type="match status" value="1"/>
</dbReference>
<dbReference type="GO" id="GO:0042277">
    <property type="term" value="F:peptide binding"/>
    <property type="evidence" value="ECO:0007669"/>
    <property type="project" value="TreeGrafter"/>
</dbReference>
<dbReference type="InterPro" id="IPR014782">
    <property type="entry name" value="Peptidase_M1_dom"/>
</dbReference>
<comment type="subcellular location">
    <subcellularLocation>
        <location evidence="1">Microsome membrane</location>
        <topology evidence="1">Peripheral membrane protein</topology>
    </subcellularLocation>
</comment>
<dbReference type="Pfam" id="PF01433">
    <property type="entry name" value="Peptidase_M1"/>
    <property type="match status" value="1"/>
</dbReference>
<evidence type="ECO:0000259" key="14">
    <source>
        <dbReference type="Pfam" id="PF01433"/>
    </source>
</evidence>
<dbReference type="EnsemblPlants" id="Kaladp0102s0165.1.v1.1">
    <property type="protein sequence ID" value="Kaladp0102s0165.1.v1.1"/>
    <property type="gene ID" value="Kaladp0102s0165.v1.1"/>
</dbReference>
<evidence type="ECO:0000259" key="16">
    <source>
        <dbReference type="Pfam" id="PF17900"/>
    </source>
</evidence>
<dbReference type="InterPro" id="IPR034016">
    <property type="entry name" value="M1_APN-typ"/>
</dbReference>
<evidence type="ECO:0000256" key="1">
    <source>
        <dbReference type="ARBA" id="ARBA00004174"/>
    </source>
</evidence>
<dbReference type="AlphaFoldDB" id="A0A7N1A587"/>
<dbReference type="GO" id="GO:0043171">
    <property type="term" value="P:peptide catabolic process"/>
    <property type="evidence" value="ECO:0007669"/>
    <property type="project" value="TreeGrafter"/>
</dbReference>
<keyword evidence="6" id="KW-0378">Hydrolase</keyword>
<feature type="binding site" evidence="12">
    <location>
        <position position="305"/>
    </location>
    <ligand>
        <name>Zn(2+)</name>
        <dbReference type="ChEBI" id="CHEBI:29105"/>
        <note>catalytic</note>
    </ligand>
</feature>
<organism evidence="17 18">
    <name type="scientific">Kalanchoe fedtschenkoi</name>
    <name type="common">Lavender scallops</name>
    <name type="synonym">South American air plant</name>
    <dbReference type="NCBI Taxonomy" id="63787"/>
    <lineage>
        <taxon>Eukaryota</taxon>
        <taxon>Viridiplantae</taxon>
        <taxon>Streptophyta</taxon>
        <taxon>Embryophyta</taxon>
        <taxon>Tracheophyta</taxon>
        <taxon>Spermatophyta</taxon>
        <taxon>Magnoliopsida</taxon>
        <taxon>eudicotyledons</taxon>
        <taxon>Gunneridae</taxon>
        <taxon>Pentapetalae</taxon>
        <taxon>Saxifragales</taxon>
        <taxon>Crassulaceae</taxon>
        <taxon>Kalanchoe</taxon>
    </lineage>
</organism>
<evidence type="ECO:0000256" key="12">
    <source>
        <dbReference type="PIRSR" id="PIRSR634016-3"/>
    </source>
</evidence>
<evidence type="ECO:0000313" key="18">
    <source>
        <dbReference type="Proteomes" id="UP000594263"/>
    </source>
</evidence>
<dbReference type="InterPro" id="IPR001930">
    <property type="entry name" value="Peptidase_M1"/>
</dbReference>
<dbReference type="PRINTS" id="PR00756">
    <property type="entry name" value="ALADIPTASE"/>
</dbReference>
<dbReference type="GO" id="GO:0005737">
    <property type="term" value="C:cytoplasm"/>
    <property type="evidence" value="ECO:0007669"/>
    <property type="project" value="TreeGrafter"/>
</dbReference>
<feature type="domain" description="Aminopeptidase N-like N-terminal" evidence="16">
    <location>
        <begin position="15"/>
        <end position="198"/>
    </location>
</feature>
<keyword evidence="7 12" id="KW-0862">Zinc</keyword>
<name>A0A7N1A587_KALFE</name>
<evidence type="ECO:0000256" key="10">
    <source>
        <dbReference type="ARBA" id="ARBA00029840"/>
    </source>
</evidence>
<feature type="domain" description="Peptidase M1 membrane alanine aminopeptidase" evidence="14">
    <location>
        <begin position="233"/>
        <end position="341"/>
    </location>
</feature>
<evidence type="ECO:0000256" key="9">
    <source>
        <dbReference type="ARBA" id="ARBA00023049"/>
    </source>
</evidence>
<dbReference type="InterPro" id="IPR045357">
    <property type="entry name" value="Aminopeptidase_N-like_N"/>
</dbReference>
<dbReference type="Gene3D" id="1.25.50.20">
    <property type="match status" value="1"/>
</dbReference>
<feature type="binding site" evidence="12">
    <location>
        <position position="309"/>
    </location>
    <ligand>
        <name>Zn(2+)</name>
        <dbReference type="ChEBI" id="CHEBI:29105"/>
        <note>catalytic</note>
    </ligand>
</feature>
<dbReference type="Proteomes" id="UP000594263">
    <property type="component" value="Unplaced"/>
</dbReference>
<evidence type="ECO:0000256" key="11">
    <source>
        <dbReference type="PIRSR" id="PIRSR634016-1"/>
    </source>
</evidence>
<dbReference type="CDD" id="cd09601">
    <property type="entry name" value="M1_APN-Q_like"/>
    <property type="match status" value="1"/>
</dbReference>
<evidence type="ECO:0000256" key="2">
    <source>
        <dbReference type="ARBA" id="ARBA00010136"/>
    </source>
</evidence>
<dbReference type="PANTHER" id="PTHR11533:SF174">
    <property type="entry name" value="PUROMYCIN-SENSITIVE AMINOPEPTIDASE-RELATED"/>
    <property type="match status" value="1"/>
</dbReference>
<dbReference type="PANTHER" id="PTHR11533">
    <property type="entry name" value="PROTEASE M1 ZINC METALLOPROTEASE"/>
    <property type="match status" value="1"/>
</dbReference>
<dbReference type="SUPFAM" id="SSF55486">
    <property type="entry name" value="Metalloproteases ('zincins'), catalytic domain"/>
    <property type="match status" value="1"/>
</dbReference>
<dbReference type="GO" id="GO:0016020">
    <property type="term" value="C:membrane"/>
    <property type="evidence" value="ECO:0007669"/>
    <property type="project" value="TreeGrafter"/>
</dbReference>
<dbReference type="GO" id="GO:0005615">
    <property type="term" value="C:extracellular space"/>
    <property type="evidence" value="ECO:0007669"/>
    <property type="project" value="TreeGrafter"/>
</dbReference>